<protein>
    <submittedName>
        <fullName evidence="2">Uncharacterized protein</fullName>
    </submittedName>
</protein>
<dbReference type="AlphaFoldDB" id="A0A550CSH9"/>
<organism evidence="2 3">
    <name type="scientific">Schizophyllum amplum</name>
    <dbReference type="NCBI Taxonomy" id="97359"/>
    <lineage>
        <taxon>Eukaryota</taxon>
        <taxon>Fungi</taxon>
        <taxon>Dikarya</taxon>
        <taxon>Basidiomycota</taxon>
        <taxon>Agaricomycotina</taxon>
        <taxon>Agaricomycetes</taxon>
        <taxon>Agaricomycetidae</taxon>
        <taxon>Agaricales</taxon>
        <taxon>Schizophyllaceae</taxon>
        <taxon>Schizophyllum</taxon>
    </lineage>
</organism>
<proteinExistence type="predicted"/>
<feature type="region of interest" description="Disordered" evidence="1">
    <location>
        <begin position="795"/>
        <end position="819"/>
    </location>
</feature>
<dbReference type="Proteomes" id="UP000320762">
    <property type="component" value="Unassembled WGS sequence"/>
</dbReference>
<sequence length="833" mass="94618">MHDKEQKSAYQKQIHALKAQQSRVAARLGTAVKRALRIFGGKVREENGAKTFHLKEKGVIPDVARDVVTDLVALHSVPANAVIGAFKRIASALGVPVEGDVSDRSVNRIMLEGGAASEAQFVSTIREAEGVTISSDGTTHKNINLESRHATVIDKDGNIQEFFLGIEQAVNHTSETQFTGWTDLIEDLFEVGNEFCADGERAEQWRVFWNKLTGMMSDHAEDQKKLFRLLRDFKQRCERELRGERWVHKHFGENGLLASMTVISERMIQDVGGTEAWQQLTEDERTKRYEEGRSAYFHKIGEADFDKLPAEAKVDVDFMLWAGCCMHKEMNAFKGFCTGMEGWWKAKGKDGPIKLYNRDNHATVQTAQGTTAAQRAEDRTKGGAVKLVSLAGAIFRHKDRKRGQQDTLRFFFDAELGFTINFPDTSNTRFQSHADACTVLITYLDLLIKFLEYVRDNKGTGKLNHMEQNVLDGFRCRRTIREVVLVVLYAQAISAPYMREIRGPFRSFDSVLEQGPLHAKVIAHLEKIAADPGLLVNDRVEFETASLDGKLWHDPEAIYAALAWIQRCSAEEREEMKDQLTMACKAATETWRRFSSEFQEISKASRENLRRAPMANTNDANEAAFGRERRALRNMPSISHPQLNSRQMFRHNKTSKFLRNMNALNRIKLRKLVRKRDGSGANRAKREKLMKNFKKVAVTRRKKNALQQEKKDQATAKINNTIVISDVTALDEARDAAPRTEKYLTVLQLDEQLNWYQHHFPDGPLPKTKKARGDRMQKFTYLRQAILHRNSQMEAEDVIDSPGEPSPANAMVVDMDDDDEMATDSEADFYRGA</sequence>
<evidence type="ECO:0000313" key="3">
    <source>
        <dbReference type="Proteomes" id="UP000320762"/>
    </source>
</evidence>
<evidence type="ECO:0000256" key="1">
    <source>
        <dbReference type="SAM" id="MobiDB-lite"/>
    </source>
</evidence>
<comment type="caution">
    <text evidence="2">The sequence shown here is derived from an EMBL/GenBank/DDBJ whole genome shotgun (WGS) entry which is preliminary data.</text>
</comment>
<dbReference type="OrthoDB" id="3236156at2759"/>
<gene>
    <name evidence="2" type="ORF">BD626DRAFT_601765</name>
</gene>
<reference evidence="2 3" key="1">
    <citation type="journal article" date="2019" name="New Phytol.">
        <title>Comparative genomics reveals unique wood-decay strategies and fruiting body development in the Schizophyllaceae.</title>
        <authorList>
            <person name="Almasi E."/>
            <person name="Sahu N."/>
            <person name="Krizsan K."/>
            <person name="Balint B."/>
            <person name="Kovacs G.M."/>
            <person name="Kiss B."/>
            <person name="Cseklye J."/>
            <person name="Drula E."/>
            <person name="Henrissat B."/>
            <person name="Nagy I."/>
            <person name="Chovatia M."/>
            <person name="Adam C."/>
            <person name="LaButti K."/>
            <person name="Lipzen A."/>
            <person name="Riley R."/>
            <person name="Grigoriev I.V."/>
            <person name="Nagy L.G."/>
        </authorList>
    </citation>
    <scope>NUCLEOTIDE SEQUENCE [LARGE SCALE GENOMIC DNA]</scope>
    <source>
        <strain evidence="2 3">NL-1724</strain>
    </source>
</reference>
<accession>A0A550CSH9</accession>
<keyword evidence="3" id="KW-1185">Reference proteome</keyword>
<dbReference type="EMBL" id="VDMD01000002">
    <property type="protein sequence ID" value="TRM67748.1"/>
    <property type="molecule type" value="Genomic_DNA"/>
</dbReference>
<evidence type="ECO:0000313" key="2">
    <source>
        <dbReference type="EMBL" id="TRM67748.1"/>
    </source>
</evidence>
<name>A0A550CSH9_9AGAR</name>
<dbReference type="STRING" id="97359.A0A550CSH9"/>